<organism evidence="1 2">
    <name type="scientific">Amycolatopsis orientalis</name>
    <name type="common">Nocardia orientalis</name>
    <dbReference type="NCBI Taxonomy" id="31958"/>
    <lineage>
        <taxon>Bacteria</taxon>
        <taxon>Bacillati</taxon>
        <taxon>Actinomycetota</taxon>
        <taxon>Actinomycetes</taxon>
        <taxon>Pseudonocardiales</taxon>
        <taxon>Pseudonocardiaceae</taxon>
        <taxon>Amycolatopsis</taxon>
    </lineage>
</organism>
<proteinExistence type="predicted"/>
<keyword evidence="2" id="KW-1185">Reference proteome</keyword>
<protein>
    <submittedName>
        <fullName evidence="1">Uncharacterized protein</fullName>
    </submittedName>
</protein>
<reference evidence="1 2" key="1">
    <citation type="journal article" date="2015" name="Genome Announc.">
        <title>Draft Genome Sequence of Norvancomycin-Producing Strain Amycolatopsis orientalis CPCC200066.</title>
        <authorList>
            <person name="Lei X."/>
            <person name="Yuan F."/>
            <person name="Shi Y."/>
            <person name="Li X."/>
            <person name="Wang L."/>
            <person name="Hong B."/>
        </authorList>
    </citation>
    <scope>NUCLEOTIDE SEQUENCE [LARGE SCALE GENOMIC DNA]</scope>
    <source>
        <strain evidence="1 2">B-37</strain>
    </source>
</reference>
<gene>
    <name evidence="1" type="ORF">SD37_25570</name>
</gene>
<sequence>MDRPLGKYTLLVSEDPDEMGKALAGLLGESRLHSNSAPKGSTGRGNARQTKNFTVAYVEYPPAAGLRVECG</sequence>
<dbReference type="RefSeq" id="WP_065912976.1">
    <property type="nucleotide sequence ID" value="NZ_CP016174.1"/>
</dbReference>
<accession>A0A193C2A4</accession>
<evidence type="ECO:0000313" key="2">
    <source>
        <dbReference type="Proteomes" id="UP000093695"/>
    </source>
</evidence>
<dbReference type="KEGG" id="aori:SD37_25570"/>
<evidence type="ECO:0000313" key="1">
    <source>
        <dbReference type="EMBL" id="ANN18661.1"/>
    </source>
</evidence>
<dbReference type="Proteomes" id="UP000093695">
    <property type="component" value="Chromosome"/>
</dbReference>
<dbReference type="AlphaFoldDB" id="A0A193C2A4"/>
<name>A0A193C2A4_AMYOR</name>
<dbReference type="EMBL" id="CP016174">
    <property type="protein sequence ID" value="ANN18661.1"/>
    <property type="molecule type" value="Genomic_DNA"/>
</dbReference>